<dbReference type="EMBL" id="KV007754">
    <property type="protein sequence ID" value="KZV31057.1"/>
    <property type="molecule type" value="Genomic_DNA"/>
</dbReference>
<evidence type="ECO:0000256" key="1">
    <source>
        <dbReference type="SAM" id="MobiDB-lite"/>
    </source>
</evidence>
<feature type="region of interest" description="Disordered" evidence="1">
    <location>
        <begin position="333"/>
        <end position="352"/>
    </location>
</feature>
<protein>
    <submittedName>
        <fullName evidence="2">Uncharacterized protein</fullName>
    </submittedName>
</protein>
<dbReference type="AlphaFoldDB" id="A0A2Z7BAP4"/>
<name>A0A2Z7BAP4_9LAMI</name>
<evidence type="ECO:0000313" key="2">
    <source>
        <dbReference type="EMBL" id="KZV31057.1"/>
    </source>
</evidence>
<keyword evidence="3" id="KW-1185">Reference proteome</keyword>
<reference evidence="2 3" key="1">
    <citation type="journal article" date="2015" name="Proc. Natl. Acad. Sci. U.S.A.">
        <title>The resurrection genome of Boea hygrometrica: A blueprint for survival of dehydration.</title>
        <authorList>
            <person name="Xiao L."/>
            <person name="Yang G."/>
            <person name="Zhang L."/>
            <person name="Yang X."/>
            <person name="Zhao S."/>
            <person name="Ji Z."/>
            <person name="Zhou Q."/>
            <person name="Hu M."/>
            <person name="Wang Y."/>
            <person name="Chen M."/>
            <person name="Xu Y."/>
            <person name="Jin H."/>
            <person name="Xiao X."/>
            <person name="Hu G."/>
            <person name="Bao F."/>
            <person name="Hu Y."/>
            <person name="Wan P."/>
            <person name="Li L."/>
            <person name="Deng X."/>
            <person name="Kuang T."/>
            <person name="Xiang C."/>
            <person name="Zhu J.K."/>
            <person name="Oliver M.J."/>
            <person name="He Y."/>
        </authorList>
    </citation>
    <scope>NUCLEOTIDE SEQUENCE [LARGE SCALE GENOMIC DNA]</scope>
    <source>
        <strain evidence="3">cv. XS01</strain>
    </source>
</reference>
<proteinExistence type="predicted"/>
<sequence length="375" mass="41203">MMTAIKFGAKVNRRKILLEVLKEMADRTTKRAKGFAAQICVLLKGDPAVTLGEAKTFPPLKIIYAKMVNTYIATNKTIDARGESDEPEVAKVAIVKNKSVSKKKSASIADKDADDVHVEVVAEKAVSTKRPAADISLPSPHQSPSIESSMHFNTDDIPLGTETSVEHILFTSTTAPATDLSEQFAQLRVSISQLSIKQLKTQSSIGNLQNHLLSIIDELEKASANARTQQDQHLRGHFKSVRQEIQIKKTALSFEVLEFKQGVRAQSGIFSTELADIRKEIKDQSMEFDDKFAAIRNDLLEFRVATQEQYSTLRDDLAGLIAFVTKGRDDKKWEVSSSHGRGQPPPGDGGVVVAGVSHHEKEEAVDLCREIGDIG</sequence>
<evidence type="ECO:0000313" key="3">
    <source>
        <dbReference type="Proteomes" id="UP000250235"/>
    </source>
</evidence>
<organism evidence="2 3">
    <name type="scientific">Dorcoceras hygrometricum</name>
    <dbReference type="NCBI Taxonomy" id="472368"/>
    <lineage>
        <taxon>Eukaryota</taxon>
        <taxon>Viridiplantae</taxon>
        <taxon>Streptophyta</taxon>
        <taxon>Embryophyta</taxon>
        <taxon>Tracheophyta</taxon>
        <taxon>Spermatophyta</taxon>
        <taxon>Magnoliopsida</taxon>
        <taxon>eudicotyledons</taxon>
        <taxon>Gunneridae</taxon>
        <taxon>Pentapetalae</taxon>
        <taxon>asterids</taxon>
        <taxon>lamiids</taxon>
        <taxon>Lamiales</taxon>
        <taxon>Gesneriaceae</taxon>
        <taxon>Didymocarpoideae</taxon>
        <taxon>Trichosporeae</taxon>
        <taxon>Loxocarpinae</taxon>
        <taxon>Dorcoceras</taxon>
    </lineage>
</organism>
<gene>
    <name evidence="2" type="ORF">F511_16730</name>
</gene>
<accession>A0A2Z7BAP4</accession>
<dbReference type="Proteomes" id="UP000250235">
    <property type="component" value="Unassembled WGS sequence"/>
</dbReference>